<evidence type="ECO:0000259" key="5">
    <source>
        <dbReference type="Pfam" id="PF20866"/>
    </source>
</evidence>
<dbReference type="EC" id="2.7.7.66" evidence="3"/>
<dbReference type="Proteomes" id="UP001379444">
    <property type="component" value="Chromosome"/>
</dbReference>
<dbReference type="RefSeq" id="WP_264497126.1">
    <property type="nucleotide sequence ID" value="NZ_CP109947.1"/>
</dbReference>
<evidence type="ECO:0000256" key="1">
    <source>
        <dbReference type="ARBA" id="ARBA00022679"/>
    </source>
</evidence>
<feature type="domain" description="Phosphoribosyl-dephospho-CoA transferase MdcG C-terminal" evidence="4">
    <location>
        <begin position="99"/>
        <end position="199"/>
    </location>
</feature>
<dbReference type="NCBIfam" id="TIGR03135">
    <property type="entry name" value="malonate_mdcG"/>
    <property type="match status" value="1"/>
</dbReference>
<evidence type="ECO:0000259" key="4">
    <source>
        <dbReference type="Pfam" id="PF10620"/>
    </source>
</evidence>
<proteinExistence type="inferred from homology"/>
<keyword evidence="2 3" id="KW-0548">Nucleotidyltransferase</keyword>
<evidence type="ECO:0000313" key="7">
    <source>
        <dbReference type="Proteomes" id="UP001379444"/>
    </source>
</evidence>
<dbReference type="InterPro" id="IPR049180">
    <property type="entry name" value="MdcG_C"/>
</dbReference>
<dbReference type="Pfam" id="PF10620">
    <property type="entry name" value="MdcG"/>
    <property type="match status" value="1"/>
</dbReference>
<dbReference type="InterPro" id="IPR048903">
    <property type="entry name" value="MdcG_N"/>
</dbReference>
<dbReference type="EMBL" id="CP125967">
    <property type="protein sequence ID" value="WWO38873.1"/>
    <property type="molecule type" value="Genomic_DNA"/>
</dbReference>
<dbReference type="Pfam" id="PF20866">
    <property type="entry name" value="MdcG_N"/>
    <property type="match status" value="1"/>
</dbReference>
<accession>A0ABZ2GB07</accession>
<keyword evidence="1 3" id="KW-0808">Transferase</keyword>
<reference evidence="6 7" key="1">
    <citation type="journal article" date="2024" name="Front. Plant Sci.">
        <title>Comprehensive phenomic and genomic studies of the species, Pectobacterium cacticida and proposal for reclassification as Alcorniella cacticida comb. nov.</title>
        <authorList>
            <person name="Jonca J."/>
            <person name="Pirhonen M."/>
            <person name="Waleron M.M."/>
            <person name="Gawor J."/>
            <person name="Mrozik A."/>
            <person name="Smoktunowicz M."/>
            <person name="Waleron K."/>
            <person name="Waleron M."/>
        </authorList>
    </citation>
    <scope>NUCLEOTIDE SEQUENCE [LARGE SCALE GENOMIC DNA]</scope>
    <source>
        <strain evidence="6 7">DPMP6</strain>
    </source>
</reference>
<feature type="active site" evidence="3">
    <location>
        <position position="135"/>
    </location>
</feature>
<comment type="catalytic activity">
    <reaction evidence="3">
        <text>apo-[malonate decarboxylase ACP] + 2'-(5''-triphospho-alpha-D-ribosyl)-3'-dephospho-CoA = holo-[malonate decarboxylase ACP] + diphosphate</text>
        <dbReference type="Rhea" id="RHEA:42644"/>
        <dbReference type="Rhea" id="RHEA-COMP:10160"/>
        <dbReference type="Rhea" id="RHEA-COMP:10161"/>
        <dbReference type="ChEBI" id="CHEBI:29999"/>
        <dbReference type="ChEBI" id="CHEBI:33019"/>
        <dbReference type="ChEBI" id="CHEBI:61378"/>
        <dbReference type="ChEBI" id="CHEBI:82683"/>
        <dbReference type="EC" id="2.7.7.66"/>
    </reaction>
</comment>
<evidence type="ECO:0000313" key="6">
    <source>
        <dbReference type="EMBL" id="WWO38873.1"/>
    </source>
</evidence>
<comment type="function">
    <text evidence="3">Transfers 2'-(5-triphosphoribosyl)-3'-dephosphocoenzyme-A to the apo-[acyl-carrier-protein] of the malonate decarboxylase to yield holo-[acyl-carrier-protein].</text>
</comment>
<sequence length="206" mass="22981">MNMPRPHDLLWLTDREALEGISETWVASLWQPTLPVVVRRDTYPDGRVPVGVRGRRRDQRAAGWVRVEHITRVITPESLAHHSLLLRSPFAAMSPVQGAILLANRAWPWDWGITGSVGYALATGVPVLHADSDLDLTLRCPRPLDREALQVWQTAVSQLPCRADTQVDVPGGAFALTEWLRAGRVLLKTNHGPRLVRDPWHIEGAA</sequence>
<feature type="active site" evidence="3">
    <location>
        <position position="133"/>
    </location>
</feature>
<gene>
    <name evidence="3" type="primary">mdcG</name>
    <name evidence="6" type="ORF">QNA12_02245</name>
</gene>
<dbReference type="InterPro" id="IPR017557">
    <property type="entry name" value="Holo-ACP_synthase"/>
</dbReference>
<name>A0ABZ2GB07_9GAMM</name>
<evidence type="ECO:0000256" key="3">
    <source>
        <dbReference type="HAMAP-Rule" id="MF_00650"/>
    </source>
</evidence>
<organism evidence="6 7">
    <name type="scientific">Pectobacterium cacticida</name>
    <dbReference type="NCBI Taxonomy" id="69221"/>
    <lineage>
        <taxon>Bacteria</taxon>
        <taxon>Pseudomonadati</taxon>
        <taxon>Pseudomonadota</taxon>
        <taxon>Gammaproteobacteria</taxon>
        <taxon>Enterobacterales</taxon>
        <taxon>Pectobacteriaceae</taxon>
        <taxon>Pectobacterium</taxon>
    </lineage>
</organism>
<dbReference type="HAMAP" id="MF_00650">
    <property type="entry name" value="Malonate_MdcG"/>
    <property type="match status" value="1"/>
</dbReference>
<feature type="domain" description="Phosphoribosyl-dephospho-CoA transferase MdcG N-terminal" evidence="5">
    <location>
        <begin position="5"/>
        <end position="76"/>
    </location>
</feature>
<protein>
    <recommendedName>
        <fullName evidence="3">Phosphoribosyl-dephospho-CoA transferase</fullName>
        <ecNumber evidence="3">2.7.7.66</ecNumber>
    </recommendedName>
    <alternativeName>
        <fullName evidence="3">Malonate decarboxylase holo-[acyl-carrier-protein] synthase</fullName>
        <shortName evidence="3">Holo-ACP synthase</shortName>
    </alternativeName>
</protein>
<keyword evidence="7" id="KW-1185">Reference proteome</keyword>
<comment type="similarity">
    <text evidence="3">Belongs to the MdcG family.</text>
</comment>
<evidence type="ECO:0000256" key="2">
    <source>
        <dbReference type="ARBA" id="ARBA00022695"/>
    </source>
</evidence>
<dbReference type="NCBIfam" id="NF002332">
    <property type="entry name" value="PRK01293.1"/>
    <property type="match status" value="1"/>
</dbReference>